<dbReference type="GO" id="GO:0006310">
    <property type="term" value="P:DNA recombination"/>
    <property type="evidence" value="ECO:0007669"/>
    <property type="project" value="UniProtKB-KW"/>
</dbReference>
<dbReference type="GO" id="GO:0003677">
    <property type="term" value="F:DNA binding"/>
    <property type="evidence" value="ECO:0007669"/>
    <property type="project" value="UniProtKB-UniRule"/>
</dbReference>
<dbReference type="Pfam" id="PF00589">
    <property type="entry name" value="Phage_integrase"/>
    <property type="match status" value="1"/>
</dbReference>
<dbReference type="InterPro" id="IPR004107">
    <property type="entry name" value="Integrase_SAM-like_N"/>
</dbReference>
<dbReference type="PROSITE" id="PS51898">
    <property type="entry name" value="TYR_RECOMBINASE"/>
    <property type="match status" value="1"/>
</dbReference>
<organism evidence="7 8">
    <name type="scientific">Bradyrhizobium retamae</name>
    <dbReference type="NCBI Taxonomy" id="1300035"/>
    <lineage>
        <taxon>Bacteria</taxon>
        <taxon>Pseudomonadati</taxon>
        <taxon>Pseudomonadota</taxon>
        <taxon>Alphaproteobacteria</taxon>
        <taxon>Hyphomicrobiales</taxon>
        <taxon>Nitrobacteraceae</taxon>
        <taxon>Bradyrhizobium</taxon>
    </lineage>
</organism>
<name>A0A0R3NAM8_9BRAD</name>
<comment type="caution">
    <text evidence="7">The sequence shown here is derived from an EMBL/GenBank/DDBJ whole genome shotgun (WGS) entry which is preliminary data.</text>
</comment>
<dbReference type="EMBL" id="LLYA01000026">
    <property type="protein sequence ID" value="KRR29417.1"/>
    <property type="molecule type" value="Genomic_DNA"/>
</dbReference>
<dbReference type="GO" id="GO:0015074">
    <property type="term" value="P:DNA integration"/>
    <property type="evidence" value="ECO:0007669"/>
    <property type="project" value="UniProtKB-KW"/>
</dbReference>
<dbReference type="Proteomes" id="UP000052023">
    <property type="component" value="Unassembled WGS sequence"/>
</dbReference>
<dbReference type="InterPro" id="IPR044068">
    <property type="entry name" value="CB"/>
</dbReference>
<keyword evidence="2 4" id="KW-0238">DNA-binding</keyword>
<gene>
    <name evidence="7" type="ORF">CQ13_38570</name>
</gene>
<keyword evidence="1" id="KW-0229">DNA integration</keyword>
<evidence type="ECO:0000259" key="6">
    <source>
        <dbReference type="PROSITE" id="PS51900"/>
    </source>
</evidence>
<evidence type="ECO:0000256" key="1">
    <source>
        <dbReference type="ARBA" id="ARBA00022908"/>
    </source>
</evidence>
<evidence type="ECO:0000256" key="2">
    <source>
        <dbReference type="ARBA" id="ARBA00023125"/>
    </source>
</evidence>
<dbReference type="SUPFAM" id="SSF56349">
    <property type="entry name" value="DNA breaking-rejoining enzymes"/>
    <property type="match status" value="1"/>
</dbReference>
<feature type="domain" description="Tyr recombinase" evidence="5">
    <location>
        <begin position="208"/>
        <end position="391"/>
    </location>
</feature>
<feature type="domain" description="Core-binding (CB)" evidence="6">
    <location>
        <begin position="102"/>
        <end position="186"/>
    </location>
</feature>
<dbReference type="Pfam" id="PF02899">
    <property type="entry name" value="Phage_int_SAM_1"/>
    <property type="match status" value="1"/>
</dbReference>
<reference evidence="7 8" key="1">
    <citation type="submission" date="2014-03" db="EMBL/GenBank/DDBJ databases">
        <title>Bradyrhizobium valentinum sp. nov., isolated from effective nodules of Lupinus mariae-josephae, a lupine endemic of basic-lime soils in Eastern Spain.</title>
        <authorList>
            <person name="Duran D."/>
            <person name="Rey L."/>
            <person name="Navarro A."/>
            <person name="Busquets A."/>
            <person name="Imperial J."/>
            <person name="Ruiz-Argueso T."/>
        </authorList>
    </citation>
    <scope>NUCLEOTIDE SEQUENCE [LARGE SCALE GENOMIC DNA]</scope>
    <source>
        <strain evidence="7 8">Ro19</strain>
    </source>
</reference>
<keyword evidence="3" id="KW-0233">DNA recombination</keyword>
<dbReference type="PROSITE" id="PS51900">
    <property type="entry name" value="CB"/>
    <property type="match status" value="1"/>
</dbReference>
<dbReference type="PANTHER" id="PTHR30349:SF90">
    <property type="entry name" value="TYROSINE RECOMBINASE XERD"/>
    <property type="match status" value="1"/>
</dbReference>
<dbReference type="OrthoDB" id="67979at2"/>
<evidence type="ECO:0000313" key="8">
    <source>
        <dbReference type="Proteomes" id="UP000052023"/>
    </source>
</evidence>
<proteinExistence type="predicted"/>
<protein>
    <submittedName>
        <fullName evidence="7">Integrase</fullName>
    </submittedName>
</protein>
<sequence length="405" mass="45460">MLEHLFRKVHACYSASPNGALLENFATWLISAGYARHTACRHVRGLKEALDRMGSAPLDWGAGISGRFLSQAFSSASLQGTRCAVERFLTARRLLVREPAPDPFSLLLERYRRHLSEVRGLTSATLEQHIATVKSLLAHALPADAPLQALSAAAVERFVTTEAQRIKRQTLQHVVARLRAFLRFCFDQGEIQQRLDVIDAPRAYRGELPPRALAWPLVQRLLRSIDRSSRLGWRDYAILHLMAHYGLRPSEIVTLMLASIDWESRTLRVKQCKTRSDLILPLADQTLRILRHYLRRGRPGGTRPELFLRASTPVGPLTHYTIGDLYQKRAHQSGLPLQGTSSYCLRHSFAMRLLDRGVGVKVIGDLMGHRTLESTCVYLRLQTGALREVALSLPTATISIEEDAA</sequence>
<evidence type="ECO:0000313" key="7">
    <source>
        <dbReference type="EMBL" id="KRR29417.1"/>
    </source>
</evidence>
<dbReference type="InterPro" id="IPR050090">
    <property type="entry name" value="Tyrosine_recombinase_XerCD"/>
</dbReference>
<keyword evidence="8" id="KW-1185">Reference proteome</keyword>
<dbReference type="PANTHER" id="PTHR30349">
    <property type="entry name" value="PHAGE INTEGRASE-RELATED"/>
    <property type="match status" value="1"/>
</dbReference>
<dbReference type="InterPro" id="IPR011010">
    <property type="entry name" value="DNA_brk_join_enz"/>
</dbReference>
<dbReference type="InterPro" id="IPR013762">
    <property type="entry name" value="Integrase-like_cat_sf"/>
</dbReference>
<dbReference type="Gene3D" id="1.10.150.130">
    <property type="match status" value="1"/>
</dbReference>
<dbReference type="InterPro" id="IPR002104">
    <property type="entry name" value="Integrase_catalytic"/>
</dbReference>
<accession>A0A0R3NAM8</accession>
<dbReference type="AlphaFoldDB" id="A0A0R3NAM8"/>
<dbReference type="InterPro" id="IPR010998">
    <property type="entry name" value="Integrase_recombinase_N"/>
</dbReference>
<dbReference type="Gene3D" id="1.10.443.10">
    <property type="entry name" value="Intergrase catalytic core"/>
    <property type="match status" value="1"/>
</dbReference>
<evidence type="ECO:0000256" key="3">
    <source>
        <dbReference type="ARBA" id="ARBA00023172"/>
    </source>
</evidence>
<evidence type="ECO:0000259" key="5">
    <source>
        <dbReference type="PROSITE" id="PS51898"/>
    </source>
</evidence>
<evidence type="ECO:0000256" key="4">
    <source>
        <dbReference type="PROSITE-ProRule" id="PRU01248"/>
    </source>
</evidence>